<comment type="caution">
    <text evidence="1">The sequence shown here is derived from an EMBL/GenBank/DDBJ whole genome shotgun (WGS) entry which is preliminary data.</text>
</comment>
<reference evidence="2" key="1">
    <citation type="journal article" date="2014" name="Stand. Genomic Sci.">
        <title>Genome sequence of the exopolysaccharide-producing Salipiger mucosus type strain (DSM 16094(T)), a moderately halophilic member of the Roseobacter clade.</title>
        <authorList>
            <person name="Riedel T."/>
            <person name="Spring S."/>
            <person name="Fiebig A."/>
            <person name="Petersen J."/>
            <person name="Kyrpides N.C."/>
            <person name="Goker M."/>
            <person name="Klenk H.P."/>
        </authorList>
    </citation>
    <scope>NUCLEOTIDE SEQUENCE [LARGE SCALE GENOMIC DNA]</scope>
    <source>
        <strain evidence="2">DSM 16094</strain>
    </source>
</reference>
<dbReference type="STRING" id="1123237.Salmuc_01327"/>
<evidence type="ECO:0000313" key="2">
    <source>
        <dbReference type="Proteomes" id="UP000015347"/>
    </source>
</evidence>
<protein>
    <submittedName>
        <fullName evidence="1">Uncharacterized protein</fullName>
    </submittedName>
</protein>
<keyword evidence="2" id="KW-1185">Reference proteome</keyword>
<gene>
    <name evidence="1" type="ORF">Salmuc_01327</name>
</gene>
<dbReference type="HOGENOM" id="CLU_3257615_0_0_5"/>
<dbReference type="EMBL" id="APVH01000012">
    <property type="protein sequence ID" value="EPX84754.1"/>
    <property type="molecule type" value="Genomic_DNA"/>
</dbReference>
<evidence type="ECO:0000313" key="1">
    <source>
        <dbReference type="EMBL" id="EPX84754.1"/>
    </source>
</evidence>
<dbReference type="Proteomes" id="UP000015347">
    <property type="component" value="Unassembled WGS sequence"/>
</dbReference>
<accession>S9SEP8</accession>
<proteinExistence type="predicted"/>
<name>S9SEP8_9RHOB</name>
<dbReference type="AlphaFoldDB" id="S9SEP8"/>
<organism evidence="1 2">
    <name type="scientific">Salipiger mucosus DSM 16094</name>
    <dbReference type="NCBI Taxonomy" id="1123237"/>
    <lineage>
        <taxon>Bacteria</taxon>
        <taxon>Pseudomonadati</taxon>
        <taxon>Pseudomonadota</taxon>
        <taxon>Alphaproteobacteria</taxon>
        <taxon>Rhodobacterales</taxon>
        <taxon>Roseobacteraceae</taxon>
        <taxon>Salipiger</taxon>
    </lineage>
</organism>
<sequence>MAAIRDDLSEREAIRAEVVERLSTLDMGTSNDGTPEAPGPKF</sequence>